<feature type="region of interest" description="Disordered" evidence="1">
    <location>
        <begin position="89"/>
        <end position="112"/>
    </location>
</feature>
<gene>
    <name evidence="2" type="ORF">GCM10023172_36670</name>
</gene>
<keyword evidence="3" id="KW-1185">Reference proteome</keyword>
<dbReference type="InterPro" id="IPR029058">
    <property type="entry name" value="AB_hydrolase_fold"/>
</dbReference>
<evidence type="ECO:0000256" key="1">
    <source>
        <dbReference type="SAM" id="MobiDB-lite"/>
    </source>
</evidence>
<sequence length="123" mass="13057">MSDSAADQFIARHEASGRYVDVDGGRTFALDYGQGEAVLCIHGVPTSSYLFRKMLRSLESQGLRVIEALAAPTLRAQAPVLVGAVPGKRCHTARPGRSARAGQERAAGPAGRDVRRGLVSLRA</sequence>
<name>A0ABP8QQ50_9BACT</name>
<proteinExistence type="predicted"/>
<reference evidence="3" key="1">
    <citation type="journal article" date="2019" name="Int. J. Syst. Evol. Microbiol.">
        <title>The Global Catalogue of Microorganisms (GCM) 10K type strain sequencing project: providing services to taxonomists for standard genome sequencing and annotation.</title>
        <authorList>
            <consortium name="The Broad Institute Genomics Platform"/>
            <consortium name="The Broad Institute Genome Sequencing Center for Infectious Disease"/>
            <person name="Wu L."/>
            <person name="Ma J."/>
        </authorList>
    </citation>
    <scope>NUCLEOTIDE SEQUENCE [LARGE SCALE GENOMIC DNA]</scope>
    <source>
        <strain evidence="3">JCM 17841</strain>
    </source>
</reference>
<dbReference type="RefSeq" id="WP_208133775.1">
    <property type="nucleotide sequence ID" value="NZ_BAABGQ010000010.1"/>
</dbReference>
<evidence type="ECO:0000313" key="2">
    <source>
        <dbReference type="EMBL" id="GAA4506875.1"/>
    </source>
</evidence>
<dbReference type="EMBL" id="BAABGQ010000010">
    <property type="protein sequence ID" value="GAA4506875.1"/>
    <property type="molecule type" value="Genomic_DNA"/>
</dbReference>
<dbReference type="SUPFAM" id="SSF53474">
    <property type="entry name" value="alpha/beta-Hydrolases"/>
    <property type="match status" value="1"/>
</dbReference>
<organism evidence="2 3">
    <name type="scientific">Hymenobacter ginsengisoli</name>
    <dbReference type="NCBI Taxonomy" id="1051626"/>
    <lineage>
        <taxon>Bacteria</taxon>
        <taxon>Pseudomonadati</taxon>
        <taxon>Bacteroidota</taxon>
        <taxon>Cytophagia</taxon>
        <taxon>Cytophagales</taxon>
        <taxon>Hymenobacteraceae</taxon>
        <taxon>Hymenobacter</taxon>
    </lineage>
</organism>
<protein>
    <recommendedName>
        <fullName evidence="4">AB hydrolase-1 domain-containing protein</fullName>
    </recommendedName>
</protein>
<dbReference type="Gene3D" id="3.40.50.1820">
    <property type="entry name" value="alpha/beta hydrolase"/>
    <property type="match status" value="1"/>
</dbReference>
<comment type="caution">
    <text evidence="2">The sequence shown here is derived from an EMBL/GenBank/DDBJ whole genome shotgun (WGS) entry which is preliminary data.</text>
</comment>
<dbReference type="Proteomes" id="UP001501243">
    <property type="component" value="Unassembled WGS sequence"/>
</dbReference>
<accession>A0ABP8QQ50</accession>
<evidence type="ECO:0008006" key="4">
    <source>
        <dbReference type="Google" id="ProtNLM"/>
    </source>
</evidence>
<evidence type="ECO:0000313" key="3">
    <source>
        <dbReference type="Proteomes" id="UP001501243"/>
    </source>
</evidence>